<dbReference type="Proteomes" id="UP000646478">
    <property type="component" value="Unassembled WGS sequence"/>
</dbReference>
<dbReference type="AlphaFoldDB" id="A0A916SFP4"/>
<name>A0A916SFP4_9HYPH</name>
<proteinExistence type="predicted"/>
<gene>
    <name evidence="1" type="ORF">GCM10011491_24140</name>
</gene>
<protein>
    <submittedName>
        <fullName evidence="1">Uncharacterized protein</fullName>
    </submittedName>
</protein>
<evidence type="ECO:0000313" key="1">
    <source>
        <dbReference type="EMBL" id="GGA95008.1"/>
    </source>
</evidence>
<dbReference type="EMBL" id="BMHH01000008">
    <property type="protein sequence ID" value="GGA95008.1"/>
    <property type="molecule type" value="Genomic_DNA"/>
</dbReference>
<reference evidence="1" key="2">
    <citation type="submission" date="2020-09" db="EMBL/GenBank/DDBJ databases">
        <authorList>
            <person name="Sun Q."/>
            <person name="Zhou Y."/>
        </authorList>
    </citation>
    <scope>NUCLEOTIDE SEQUENCE</scope>
    <source>
        <strain evidence="1">CGMCC 1.15082</strain>
    </source>
</reference>
<organism evidence="1 2">
    <name type="scientific">Brucella endophytica</name>
    <dbReference type="NCBI Taxonomy" id="1963359"/>
    <lineage>
        <taxon>Bacteria</taxon>
        <taxon>Pseudomonadati</taxon>
        <taxon>Pseudomonadota</taxon>
        <taxon>Alphaproteobacteria</taxon>
        <taxon>Hyphomicrobiales</taxon>
        <taxon>Brucellaceae</taxon>
        <taxon>Brucella/Ochrobactrum group</taxon>
        <taxon>Brucella</taxon>
    </lineage>
</organism>
<evidence type="ECO:0000313" key="2">
    <source>
        <dbReference type="Proteomes" id="UP000646478"/>
    </source>
</evidence>
<accession>A0A916SFP4</accession>
<keyword evidence="2" id="KW-1185">Reference proteome</keyword>
<reference evidence="1" key="1">
    <citation type="journal article" date="2014" name="Int. J. Syst. Evol. Microbiol.">
        <title>Complete genome sequence of Corynebacterium casei LMG S-19264T (=DSM 44701T), isolated from a smear-ripened cheese.</title>
        <authorList>
            <consortium name="US DOE Joint Genome Institute (JGI-PGF)"/>
            <person name="Walter F."/>
            <person name="Albersmeier A."/>
            <person name="Kalinowski J."/>
            <person name="Ruckert C."/>
        </authorList>
    </citation>
    <scope>NUCLEOTIDE SEQUENCE</scope>
    <source>
        <strain evidence="1">CGMCC 1.15082</strain>
    </source>
</reference>
<sequence length="74" mass="8602">MPREQMGTIAAFFPGRIFPVVQAETVAALLRKAGFRDVTIDTDMRKIHRAQARHMSFWKGLPRTVQHRYMSSER</sequence>
<comment type="caution">
    <text evidence="1">The sequence shown here is derived from an EMBL/GenBank/DDBJ whole genome shotgun (WGS) entry which is preliminary data.</text>
</comment>